<protein>
    <submittedName>
        <fullName evidence="1">Uncharacterized protein</fullName>
    </submittedName>
</protein>
<organism evidence="1">
    <name type="scientific">uncultured Chloroflexia bacterium</name>
    <dbReference type="NCBI Taxonomy" id="1672391"/>
    <lineage>
        <taxon>Bacteria</taxon>
        <taxon>Bacillati</taxon>
        <taxon>Chloroflexota</taxon>
        <taxon>Chloroflexia</taxon>
        <taxon>environmental samples</taxon>
    </lineage>
</organism>
<evidence type="ECO:0000313" key="1">
    <source>
        <dbReference type="EMBL" id="CAA9272168.1"/>
    </source>
</evidence>
<name>A0A6J4JBG7_9CHLR</name>
<sequence length="111" mass="12295">MAQLDSKGIGNAEQGWLRQEQIGQVGMSIEQAKQACALRQIGKIILVVAGEPGIEGTWSETFEGEKQAEGDDLTGIEAGLRMFRMMMEHLVNTDVETNDTIDRRHAHLLDE</sequence>
<accession>A0A6J4JBG7</accession>
<reference evidence="1" key="1">
    <citation type="submission" date="2020-02" db="EMBL/GenBank/DDBJ databases">
        <authorList>
            <person name="Meier V. D."/>
        </authorList>
    </citation>
    <scope>NUCLEOTIDE SEQUENCE</scope>
    <source>
        <strain evidence="1">AVDCRST_MAG93</strain>
    </source>
</reference>
<gene>
    <name evidence="1" type="ORF">AVDCRST_MAG93-2686</name>
</gene>
<proteinExistence type="predicted"/>
<dbReference type="EMBL" id="CADCTR010000920">
    <property type="protein sequence ID" value="CAA9272168.1"/>
    <property type="molecule type" value="Genomic_DNA"/>
</dbReference>
<dbReference type="AlphaFoldDB" id="A0A6J4JBG7"/>